<protein>
    <submittedName>
        <fullName evidence="1">Uncharacterized protein</fullName>
    </submittedName>
</protein>
<accession>A0A6J5M4G7</accession>
<sequence>MQSSSRSIPLDSQKRVLQEAAKEFQQIYQFTPGDFVRMKKCFQVYNRPLQHELCVVLELIADAVRLERADDSVYAGFINDMRIGIFHENYILPQCVDSRMFEPDDRAEKISTDSMAARIISMFGRK</sequence>
<proteinExistence type="predicted"/>
<organism evidence="1">
    <name type="scientific">uncultured Caudovirales phage</name>
    <dbReference type="NCBI Taxonomy" id="2100421"/>
    <lineage>
        <taxon>Viruses</taxon>
        <taxon>Duplodnaviria</taxon>
        <taxon>Heunggongvirae</taxon>
        <taxon>Uroviricota</taxon>
        <taxon>Caudoviricetes</taxon>
        <taxon>Peduoviridae</taxon>
        <taxon>Maltschvirus</taxon>
        <taxon>Maltschvirus maltsch</taxon>
    </lineage>
</organism>
<evidence type="ECO:0000313" key="1">
    <source>
        <dbReference type="EMBL" id="CAB4141102.1"/>
    </source>
</evidence>
<reference evidence="1" key="1">
    <citation type="submission" date="2020-04" db="EMBL/GenBank/DDBJ databases">
        <authorList>
            <person name="Chiriac C."/>
            <person name="Salcher M."/>
            <person name="Ghai R."/>
            <person name="Kavagutti S V."/>
        </authorList>
    </citation>
    <scope>NUCLEOTIDE SEQUENCE</scope>
</reference>
<dbReference type="EMBL" id="LR796386">
    <property type="protein sequence ID" value="CAB4141102.1"/>
    <property type="molecule type" value="Genomic_DNA"/>
</dbReference>
<name>A0A6J5M4G7_9CAUD</name>
<gene>
    <name evidence="1" type="ORF">UFOVP413_45</name>
</gene>